<sequence length="747" mass="85502">MLKDCLEGAEKRQTYTIHIPKPSSSKVTADPDTNYDLTKPANDISKTNNHNIKDFWTLSLHEQKKILDGVVKVTEAQYRETREKNGIRATAYKILNSALSFQDIVINIAKFDPTRYASSAWAINHADLKKALFDSLEYLADLLAHCAFIKEQFYRGRDPLVLNKHLHRKEKAETILTYLNKLMMNVQKLHNTVKILNLPFASSAFFDFFENQHEDKCLQRTSSDRYIFWLSRIAGTGKSTIARTVARFFNKKNILRASFFFKRDEEDRGSTVKSFPMIIKQLPVYILEINIGIQKAIKEDPAISDKGQLYASIVVIIDALDKCEQMEDIEIILNLLPKNTILQNLDDDMIKHDIILYLREEFRRIRQKCHNEERIEALATMAVPLFIFAATEFFTDSSGSKMDKTYRPILNQLLTENESDTDKLIEEFQKIIGVIILLATPLSSSALTELVERTKTQGPTSKFWVDKKEKHEFIIGQCLIVMRHYLKKNFCDLLSYGISRSEIDSASIARFLPPALQYACRYWVYHLAQSSVSADTVYQVLIFLKEHFLHWLESMSILGSTSEAVTAVDILLRLTKDISSNEIHVFLSSLIFAPRKTLIRERFERELPGWLFRAPKVEEYWNPEMQTLEGHSDWVDSVAFSGDGQLLASGSIDNTIKLWDPATGALKHTLSTDGSFDIQICYESFSSNPSARVTEVSLQEGRWVTIQGQRELWLPPNYRPSSSAVKDGTMALGCIYGRVTMITLSIM</sequence>
<dbReference type="InterPro" id="IPR001680">
    <property type="entry name" value="WD40_rpt"/>
</dbReference>
<dbReference type="GeneID" id="37116333"/>
<dbReference type="EMBL" id="MSFK01000045">
    <property type="protein sequence ID" value="PWY68063.1"/>
    <property type="molecule type" value="Genomic_DNA"/>
</dbReference>
<proteinExistence type="predicted"/>
<dbReference type="InterPro" id="IPR036322">
    <property type="entry name" value="WD40_repeat_dom_sf"/>
</dbReference>
<keyword evidence="2" id="KW-0853">WD repeat</keyword>
<dbReference type="STRING" id="1450535.A0A317V1A9"/>
<evidence type="ECO:0000259" key="3">
    <source>
        <dbReference type="Pfam" id="PF24883"/>
    </source>
</evidence>
<evidence type="ECO:0000313" key="5">
    <source>
        <dbReference type="Proteomes" id="UP000246702"/>
    </source>
</evidence>
<keyword evidence="5" id="KW-1185">Reference proteome</keyword>
<evidence type="ECO:0000256" key="2">
    <source>
        <dbReference type="PROSITE-ProRule" id="PRU00221"/>
    </source>
</evidence>
<dbReference type="AlphaFoldDB" id="A0A317V1A9"/>
<dbReference type="Proteomes" id="UP000246702">
    <property type="component" value="Unassembled WGS sequence"/>
</dbReference>
<feature type="domain" description="Nephrocystin 3-like N-terminal" evidence="3">
    <location>
        <begin position="209"/>
        <end position="333"/>
    </location>
</feature>
<dbReference type="SUPFAM" id="SSF50978">
    <property type="entry name" value="WD40 repeat-like"/>
    <property type="match status" value="1"/>
</dbReference>
<dbReference type="PANTHER" id="PTHR10039">
    <property type="entry name" value="AMELOGENIN"/>
    <property type="match status" value="1"/>
</dbReference>
<dbReference type="InterPro" id="IPR027417">
    <property type="entry name" value="P-loop_NTPase"/>
</dbReference>
<evidence type="ECO:0000313" key="4">
    <source>
        <dbReference type="EMBL" id="PWY68063.1"/>
    </source>
</evidence>
<evidence type="ECO:0000256" key="1">
    <source>
        <dbReference type="ARBA" id="ARBA00022737"/>
    </source>
</evidence>
<comment type="caution">
    <text evidence="4">The sequence shown here is derived from an EMBL/GenBank/DDBJ whole genome shotgun (WGS) entry which is preliminary data.</text>
</comment>
<keyword evidence="1" id="KW-0677">Repeat</keyword>
<name>A0A317V1A9_9EURO</name>
<dbReference type="Pfam" id="PF24883">
    <property type="entry name" value="NPHP3_N"/>
    <property type="match status" value="1"/>
</dbReference>
<dbReference type="SMART" id="SM00320">
    <property type="entry name" value="WD40"/>
    <property type="match status" value="1"/>
</dbReference>
<dbReference type="Pfam" id="PF00400">
    <property type="entry name" value="WD40"/>
    <property type="match status" value="1"/>
</dbReference>
<feature type="repeat" description="WD" evidence="2">
    <location>
        <begin position="628"/>
        <end position="669"/>
    </location>
</feature>
<reference evidence="4 5" key="1">
    <citation type="submission" date="2016-12" db="EMBL/GenBank/DDBJ databases">
        <title>The genomes of Aspergillus section Nigri reveals drivers in fungal speciation.</title>
        <authorList>
            <consortium name="DOE Joint Genome Institute"/>
            <person name="Vesth T.C."/>
            <person name="Nybo J."/>
            <person name="Theobald S."/>
            <person name="Brandl J."/>
            <person name="Frisvad J.C."/>
            <person name="Nielsen K.F."/>
            <person name="Lyhne E.K."/>
            <person name="Kogle M.E."/>
            <person name="Kuo A."/>
            <person name="Riley R."/>
            <person name="Clum A."/>
            <person name="Nolan M."/>
            <person name="Lipzen A."/>
            <person name="Salamov A."/>
            <person name="Henrissat B."/>
            <person name="Wiebenga A."/>
            <person name="De Vries R.P."/>
            <person name="Grigoriev I.V."/>
            <person name="Mortensen U.H."/>
            <person name="Andersen M.R."/>
            <person name="Baker S.E."/>
        </authorList>
    </citation>
    <scope>NUCLEOTIDE SEQUENCE [LARGE SCALE GENOMIC DNA]</scope>
    <source>
        <strain evidence="4 5">CBS 115572</strain>
    </source>
</reference>
<dbReference type="InterPro" id="IPR015943">
    <property type="entry name" value="WD40/YVTN_repeat-like_dom_sf"/>
</dbReference>
<dbReference type="OrthoDB" id="674604at2759"/>
<dbReference type="PROSITE" id="PS50082">
    <property type="entry name" value="WD_REPEATS_2"/>
    <property type="match status" value="1"/>
</dbReference>
<dbReference type="SUPFAM" id="SSF52540">
    <property type="entry name" value="P-loop containing nucleoside triphosphate hydrolases"/>
    <property type="match status" value="1"/>
</dbReference>
<accession>A0A317V1A9</accession>
<dbReference type="InterPro" id="IPR056884">
    <property type="entry name" value="NPHP3-like_N"/>
</dbReference>
<dbReference type="RefSeq" id="XP_025462085.1">
    <property type="nucleotide sequence ID" value="XM_025614190.1"/>
</dbReference>
<gene>
    <name evidence="4" type="ORF">BO94DRAFT_560973</name>
</gene>
<organism evidence="4 5">
    <name type="scientific">Aspergillus sclerotioniger CBS 115572</name>
    <dbReference type="NCBI Taxonomy" id="1450535"/>
    <lineage>
        <taxon>Eukaryota</taxon>
        <taxon>Fungi</taxon>
        <taxon>Dikarya</taxon>
        <taxon>Ascomycota</taxon>
        <taxon>Pezizomycotina</taxon>
        <taxon>Eurotiomycetes</taxon>
        <taxon>Eurotiomycetidae</taxon>
        <taxon>Eurotiales</taxon>
        <taxon>Aspergillaceae</taxon>
        <taxon>Aspergillus</taxon>
        <taxon>Aspergillus subgen. Circumdati</taxon>
    </lineage>
</organism>
<dbReference type="PANTHER" id="PTHR10039:SF14">
    <property type="entry name" value="NACHT DOMAIN-CONTAINING PROTEIN"/>
    <property type="match status" value="1"/>
</dbReference>
<dbReference type="PROSITE" id="PS50294">
    <property type="entry name" value="WD_REPEATS_REGION"/>
    <property type="match status" value="1"/>
</dbReference>
<dbReference type="Gene3D" id="2.130.10.10">
    <property type="entry name" value="YVTN repeat-like/Quinoprotein amine dehydrogenase"/>
    <property type="match status" value="1"/>
</dbReference>
<protein>
    <recommendedName>
        <fullName evidence="3">Nephrocystin 3-like N-terminal domain-containing protein</fullName>
    </recommendedName>
</protein>